<feature type="domain" description="Reverse transcriptase Ty1/copia-type" evidence="1">
    <location>
        <begin position="535"/>
        <end position="644"/>
    </location>
</feature>
<evidence type="ECO:0000313" key="2">
    <source>
        <dbReference type="EMBL" id="GEX41869.1"/>
    </source>
</evidence>
<organism evidence="2">
    <name type="scientific">Tanacetum cinerariifolium</name>
    <name type="common">Dalmatian daisy</name>
    <name type="synonym">Chrysanthemum cinerariifolium</name>
    <dbReference type="NCBI Taxonomy" id="118510"/>
    <lineage>
        <taxon>Eukaryota</taxon>
        <taxon>Viridiplantae</taxon>
        <taxon>Streptophyta</taxon>
        <taxon>Embryophyta</taxon>
        <taxon>Tracheophyta</taxon>
        <taxon>Spermatophyta</taxon>
        <taxon>Magnoliopsida</taxon>
        <taxon>eudicotyledons</taxon>
        <taxon>Gunneridae</taxon>
        <taxon>Pentapetalae</taxon>
        <taxon>asterids</taxon>
        <taxon>campanulids</taxon>
        <taxon>Asterales</taxon>
        <taxon>Asteraceae</taxon>
        <taxon>Asteroideae</taxon>
        <taxon>Anthemideae</taxon>
        <taxon>Anthemidinae</taxon>
        <taxon>Tanacetum</taxon>
    </lineage>
</organism>
<sequence length="702" mass="79557">MVDYSLWEVIENGSKPPITTVVEGVETTIAPTTAEEKAQRRLKLKARSTLLMSIPNEHQLKFNSRKDSKSLLEAVEKRFRGNAATKKTQRNILKQQYKIFTASSSESDQAEDGPINFALMAYSSTSSNSEVSTDSNCSSSCLENVKILKEQNEQLLKDLRTSKINAITYKTCLESVEARLLVYKKNKSIYEQDIKLLKREIYLKEVAVTELRRKLKLAHKQKDKIQLTIENFENSSKSLSKILDNQIVDKCKADLWYNAIPPPYTGNFLPLKPNLSGLQEFLNESIVSEPTVKKHVVETNEAKASADKPKYVRKNFGPPLIKDWISDNEDEAESRPKTKKKTVKPINAARQRFSKAAVTVNTARQVNTAHLKTTMNVVKPRSKAIFNDVKGNEGNPQQDLQEKGVIDSRCSRHMTWNISYLTDYEKIDGGYVAFGGNPKEGKSLAKLTDESHVLLKVSRKNNMYSVDLKNIVPKGGLTCLFAKATFDKSKLKSSIKLPDDPNMPELEDISIFEDSNKDVFGAEADLNNLESTFEVFRNKLDKRGIVIRNKVRLVALAYTQEEGIDYDEIFPPVARIEAIRLFLAYASFKNFMVYQMDVKNAFLYGKIEEEVYAFQPLGFKDLDFPDKVYKVEKALYGLHQAPRACSIGELTFFLGLQVKQKQNGIFISQDKYVAEILKKFGFSKVKTASTPMETQNPLLKDE</sequence>
<proteinExistence type="predicted"/>
<accession>A0A699H646</accession>
<comment type="caution">
    <text evidence="2">The sequence shown here is derived from an EMBL/GenBank/DDBJ whole genome shotgun (WGS) entry which is preliminary data.</text>
</comment>
<protein>
    <submittedName>
        <fullName evidence="2">Retrovirus-related Pol polyprotein from transposon TNT 1-94</fullName>
    </submittedName>
</protein>
<evidence type="ECO:0000259" key="1">
    <source>
        <dbReference type="Pfam" id="PF07727"/>
    </source>
</evidence>
<dbReference type="InterPro" id="IPR013103">
    <property type="entry name" value="RVT_2"/>
</dbReference>
<dbReference type="AlphaFoldDB" id="A0A699H646"/>
<dbReference type="Pfam" id="PF07727">
    <property type="entry name" value="RVT_2"/>
    <property type="match status" value="1"/>
</dbReference>
<name>A0A699H646_TANCI</name>
<gene>
    <name evidence="2" type="ORF">Tci_313844</name>
</gene>
<feature type="non-terminal residue" evidence="2">
    <location>
        <position position="702"/>
    </location>
</feature>
<reference evidence="2" key="1">
    <citation type="journal article" date="2019" name="Sci. Rep.">
        <title>Draft genome of Tanacetum cinerariifolium, the natural source of mosquito coil.</title>
        <authorList>
            <person name="Yamashiro T."/>
            <person name="Shiraishi A."/>
            <person name="Satake H."/>
            <person name="Nakayama K."/>
        </authorList>
    </citation>
    <scope>NUCLEOTIDE SEQUENCE</scope>
</reference>
<dbReference type="EMBL" id="BKCJ010107187">
    <property type="protein sequence ID" value="GEX41869.1"/>
    <property type="molecule type" value="Genomic_DNA"/>
</dbReference>